<keyword evidence="2" id="KW-1185">Reference proteome</keyword>
<evidence type="ECO:0000313" key="1">
    <source>
        <dbReference type="EMBL" id="KAJ0220678.1"/>
    </source>
</evidence>
<proteinExistence type="predicted"/>
<accession>A0A9R1WB39</accession>
<dbReference type="AlphaFoldDB" id="A0A9R1WB39"/>
<organism evidence="1 2">
    <name type="scientific">Lactuca sativa</name>
    <name type="common">Garden lettuce</name>
    <dbReference type="NCBI Taxonomy" id="4236"/>
    <lineage>
        <taxon>Eukaryota</taxon>
        <taxon>Viridiplantae</taxon>
        <taxon>Streptophyta</taxon>
        <taxon>Embryophyta</taxon>
        <taxon>Tracheophyta</taxon>
        <taxon>Spermatophyta</taxon>
        <taxon>Magnoliopsida</taxon>
        <taxon>eudicotyledons</taxon>
        <taxon>Gunneridae</taxon>
        <taxon>Pentapetalae</taxon>
        <taxon>asterids</taxon>
        <taxon>campanulids</taxon>
        <taxon>Asterales</taxon>
        <taxon>Asteraceae</taxon>
        <taxon>Cichorioideae</taxon>
        <taxon>Cichorieae</taxon>
        <taxon>Lactucinae</taxon>
        <taxon>Lactuca</taxon>
    </lineage>
</organism>
<sequence>MGCCYLFASIDSKKEVKSNVKVKMELGCVDLWPRERRRVGKPKTSIVLDSIEAVEFDSTEFCTTTFPHLVRAIAANSGRIGGALRTSSKFKTWNRRKFSSRLKVSS</sequence>
<comment type="caution">
    <text evidence="1">The sequence shown here is derived from an EMBL/GenBank/DDBJ whole genome shotgun (WGS) entry which is preliminary data.</text>
</comment>
<reference evidence="1 2" key="1">
    <citation type="journal article" date="2017" name="Nat. Commun.">
        <title>Genome assembly with in vitro proximity ligation data and whole-genome triplication in lettuce.</title>
        <authorList>
            <person name="Reyes-Chin-Wo S."/>
            <person name="Wang Z."/>
            <person name="Yang X."/>
            <person name="Kozik A."/>
            <person name="Arikit S."/>
            <person name="Song C."/>
            <person name="Xia L."/>
            <person name="Froenicke L."/>
            <person name="Lavelle D.O."/>
            <person name="Truco M.J."/>
            <person name="Xia R."/>
            <person name="Zhu S."/>
            <person name="Xu C."/>
            <person name="Xu H."/>
            <person name="Xu X."/>
            <person name="Cox K."/>
            <person name="Korf I."/>
            <person name="Meyers B.C."/>
            <person name="Michelmore R.W."/>
        </authorList>
    </citation>
    <scope>NUCLEOTIDE SEQUENCE [LARGE SCALE GENOMIC DNA]</scope>
    <source>
        <strain evidence="2">cv. Salinas</strain>
        <tissue evidence="1">Seedlings</tissue>
    </source>
</reference>
<gene>
    <name evidence="1" type="ORF">LSAT_V11C200101040</name>
</gene>
<evidence type="ECO:0000313" key="2">
    <source>
        <dbReference type="Proteomes" id="UP000235145"/>
    </source>
</evidence>
<name>A0A9R1WB39_LACSA</name>
<dbReference type="Proteomes" id="UP000235145">
    <property type="component" value="Unassembled WGS sequence"/>
</dbReference>
<protein>
    <submittedName>
        <fullName evidence="1">Uncharacterized protein</fullName>
    </submittedName>
</protein>
<dbReference type="EMBL" id="NBSK02000002">
    <property type="protein sequence ID" value="KAJ0220678.1"/>
    <property type="molecule type" value="Genomic_DNA"/>
</dbReference>